<reference evidence="1 2" key="1">
    <citation type="submission" date="2024-02" db="EMBL/GenBank/DDBJ databases">
        <title>Microbulbifer aestuariivivens NBRC 112533.</title>
        <authorList>
            <person name="Ichikawa N."/>
            <person name="Katano-Makiyama Y."/>
            <person name="Hidaka K."/>
        </authorList>
    </citation>
    <scope>NUCLEOTIDE SEQUENCE [LARGE SCALE GENOMIC DNA]</scope>
    <source>
        <strain evidence="1 2">NBRC 112533</strain>
    </source>
</reference>
<accession>A0ABP9WSG2</accession>
<keyword evidence="2" id="KW-1185">Reference proteome</keyword>
<dbReference type="PROSITE" id="PS51257">
    <property type="entry name" value="PROKAR_LIPOPROTEIN"/>
    <property type="match status" value="1"/>
</dbReference>
<name>A0ABP9WSG2_9GAMM</name>
<proteinExistence type="predicted"/>
<comment type="caution">
    <text evidence="1">The sequence shown here is derived from an EMBL/GenBank/DDBJ whole genome shotgun (WGS) entry which is preliminary data.</text>
</comment>
<dbReference type="Proteomes" id="UP001408594">
    <property type="component" value="Unassembled WGS sequence"/>
</dbReference>
<evidence type="ECO:0000313" key="1">
    <source>
        <dbReference type="EMBL" id="GAA5525523.1"/>
    </source>
</evidence>
<protein>
    <recommendedName>
        <fullName evidence="3">Kazal-like domain-containing protein</fullName>
    </recommendedName>
</protein>
<organism evidence="1 2">
    <name type="scientific">Microbulbifer aestuariivivens</name>
    <dbReference type="NCBI Taxonomy" id="1908308"/>
    <lineage>
        <taxon>Bacteria</taxon>
        <taxon>Pseudomonadati</taxon>
        <taxon>Pseudomonadota</taxon>
        <taxon>Gammaproteobacteria</taxon>
        <taxon>Cellvibrionales</taxon>
        <taxon>Microbulbiferaceae</taxon>
        <taxon>Microbulbifer</taxon>
    </lineage>
</organism>
<sequence length="97" mass="10002">MKKFPTKTSILAICVLGLAVGACSPKKEEQKEALTEAEAPLSAPQAEGMESGPVGCCQEGPDACASPAYKQECLQTDGEFHEGKACDIEAGKCGDAP</sequence>
<gene>
    <name evidence="1" type="ORF">Maes01_02093</name>
</gene>
<dbReference type="RefSeq" id="WP_345551276.1">
    <property type="nucleotide sequence ID" value="NZ_BAABRT010000016.1"/>
</dbReference>
<evidence type="ECO:0008006" key="3">
    <source>
        <dbReference type="Google" id="ProtNLM"/>
    </source>
</evidence>
<evidence type="ECO:0000313" key="2">
    <source>
        <dbReference type="Proteomes" id="UP001408594"/>
    </source>
</evidence>
<dbReference type="EMBL" id="BAABRT010000016">
    <property type="protein sequence ID" value="GAA5525523.1"/>
    <property type="molecule type" value="Genomic_DNA"/>
</dbReference>